<evidence type="ECO:0000256" key="5">
    <source>
        <dbReference type="ARBA" id="ARBA00022857"/>
    </source>
</evidence>
<evidence type="ECO:0000256" key="2">
    <source>
        <dbReference type="ARBA" id="ARBA00008072"/>
    </source>
</evidence>
<dbReference type="GO" id="GO:0008106">
    <property type="term" value="F:alcohol dehydrogenase (NADP+) activity"/>
    <property type="evidence" value="ECO:0007669"/>
    <property type="project" value="UniProtKB-EC"/>
</dbReference>
<dbReference type="CDD" id="cd05283">
    <property type="entry name" value="CAD1"/>
    <property type="match status" value="1"/>
</dbReference>
<evidence type="ECO:0000256" key="6">
    <source>
        <dbReference type="ARBA" id="ARBA00023002"/>
    </source>
</evidence>
<dbReference type="Gene3D" id="3.40.50.720">
    <property type="entry name" value="NAD(P)-binding Rossmann-like Domain"/>
    <property type="match status" value="1"/>
</dbReference>
<evidence type="ECO:0000256" key="7">
    <source>
        <dbReference type="ARBA" id="ARBA00024074"/>
    </source>
</evidence>
<dbReference type="GO" id="GO:0008270">
    <property type="term" value="F:zinc ion binding"/>
    <property type="evidence" value="ECO:0007669"/>
    <property type="project" value="InterPro"/>
</dbReference>
<dbReference type="SUPFAM" id="SSF51735">
    <property type="entry name" value="NAD(P)-binding Rossmann-fold domains"/>
    <property type="match status" value="1"/>
</dbReference>
<dbReference type="EC" id="1.1.1.2" evidence="7"/>
<proteinExistence type="inferred from homology"/>
<dbReference type="InterPro" id="IPR020843">
    <property type="entry name" value="ER"/>
</dbReference>
<dbReference type="InterPro" id="IPR013149">
    <property type="entry name" value="ADH-like_C"/>
</dbReference>
<dbReference type="SMART" id="SM00829">
    <property type="entry name" value="PKS_ER"/>
    <property type="match status" value="1"/>
</dbReference>
<dbReference type="InterPro" id="IPR036291">
    <property type="entry name" value="NAD(P)-bd_dom_sf"/>
</dbReference>
<reference evidence="10" key="1">
    <citation type="submission" date="2014-11" db="EMBL/GenBank/DDBJ databases">
        <authorList>
            <person name="Malar M.C."/>
            <person name="Sen D."/>
            <person name="Tripathy S."/>
        </authorList>
    </citation>
    <scope>NUCLEOTIDE SEQUENCE</scope>
    <source>
        <strain evidence="10">BDU141951</strain>
    </source>
</reference>
<keyword evidence="4 8" id="KW-0862">Zinc</keyword>
<organism evidence="10">
    <name type="scientific">Lyngbya confervoides BDU141951</name>
    <dbReference type="NCBI Taxonomy" id="1574623"/>
    <lineage>
        <taxon>Bacteria</taxon>
        <taxon>Bacillati</taxon>
        <taxon>Cyanobacteriota</taxon>
        <taxon>Cyanophyceae</taxon>
        <taxon>Oscillatoriophycideae</taxon>
        <taxon>Oscillatoriales</taxon>
        <taxon>Microcoleaceae</taxon>
        <taxon>Lyngbya</taxon>
    </lineage>
</organism>
<reference evidence="10" key="3">
    <citation type="submission" date="2020-02" db="EMBL/GenBank/DDBJ databases">
        <authorList>
            <person name="Sarangi A.N."/>
            <person name="Ghosh S."/>
            <person name="Mukherjee M."/>
            <person name="Tripathy S."/>
        </authorList>
    </citation>
    <scope>NUCLEOTIDE SEQUENCE</scope>
    <source>
        <strain evidence="10">BDU141951</strain>
    </source>
</reference>
<dbReference type="Gene3D" id="3.90.180.10">
    <property type="entry name" value="Medium-chain alcohol dehydrogenases, catalytic domain"/>
    <property type="match status" value="1"/>
</dbReference>
<keyword evidence="3 8" id="KW-0479">Metal-binding</keyword>
<dbReference type="InterPro" id="IPR013154">
    <property type="entry name" value="ADH-like_N"/>
</dbReference>
<keyword evidence="5" id="KW-0521">NADP</keyword>
<reference evidence="10" key="2">
    <citation type="journal article" date="2015" name="Genome Announc.">
        <title>Draft Genome Sequence of Filamentous Marine Cyanobacterium Lyngbya confervoides Strain BDU141951.</title>
        <authorList>
            <person name="Chandrababunaidu M.M."/>
            <person name="Sen D."/>
            <person name="Tripathy S."/>
        </authorList>
    </citation>
    <scope>NUCLEOTIDE SEQUENCE</scope>
    <source>
        <strain evidence="10">BDU141951</strain>
    </source>
</reference>
<dbReference type="FunFam" id="3.40.50.720:FF:000022">
    <property type="entry name" value="Cinnamyl alcohol dehydrogenase"/>
    <property type="match status" value="1"/>
</dbReference>
<dbReference type="InterPro" id="IPR002328">
    <property type="entry name" value="ADH_Zn_CS"/>
</dbReference>
<dbReference type="PANTHER" id="PTHR42683">
    <property type="entry name" value="ALDEHYDE REDUCTASE"/>
    <property type="match status" value="1"/>
</dbReference>
<evidence type="ECO:0000256" key="1">
    <source>
        <dbReference type="ARBA" id="ARBA00001947"/>
    </source>
</evidence>
<dbReference type="InterPro" id="IPR011032">
    <property type="entry name" value="GroES-like_sf"/>
</dbReference>
<dbReference type="PROSITE" id="PS00065">
    <property type="entry name" value="D_2_HYDROXYACID_DH_1"/>
    <property type="match status" value="1"/>
</dbReference>
<evidence type="ECO:0000256" key="4">
    <source>
        <dbReference type="ARBA" id="ARBA00022833"/>
    </source>
</evidence>
<evidence type="ECO:0000313" key="10">
    <source>
        <dbReference type="EMBL" id="NEV67255.1"/>
    </source>
</evidence>
<dbReference type="FunFam" id="3.90.180.10:FF:000018">
    <property type="entry name" value="NAD(P)-dependent alcohol dehydrogenase"/>
    <property type="match status" value="1"/>
</dbReference>
<dbReference type="InterPro" id="IPR029752">
    <property type="entry name" value="D-isomer_DH_CS1"/>
</dbReference>
<dbReference type="AlphaFoldDB" id="A0A0C1Y2E3"/>
<comment type="similarity">
    <text evidence="2 8">Belongs to the zinc-containing alcohol dehydrogenase family.</text>
</comment>
<dbReference type="Pfam" id="PF00107">
    <property type="entry name" value="ADH_zinc_N"/>
    <property type="match status" value="1"/>
</dbReference>
<comment type="cofactor">
    <cofactor evidence="1 8">
        <name>Zn(2+)</name>
        <dbReference type="ChEBI" id="CHEBI:29105"/>
    </cofactor>
</comment>
<dbReference type="EMBL" id="JTHE02000003">
    <property type="protein sequence ID" value="NEV67255.1"/>
    <property type="molecule type" value="Genomic_DNA"/>
</dbReference>
<keyword evidence="6" id="KW-0560">Oxidoreductase</keyword>
<accession>A0A0C1Y2E3</accession>
<dbReference type="SUPFAM" id="SSF50129">
    <property type="entry name" value="GroES-like"/>
    <property type="match status" value="1"/>
</dbReference>
<evidence type="ECO:0000259" key="9">
    <source>
        <dbReference type="SMART" id="SM00829"/>
    </source>
</evidence>
<feature type="domain" description="Enoyl reductase (ER)" evidence="9">
    <location>
        <begin position="11"/>
        <end position="331"/>
    </location>
</feature>
<dbReference type="PROSITE" id="PS00059">
    <property type="entry name" value="ADH_ZINC"/>
    <property type="match status" value="1"/>
</dbReference>
<sequence>MIKAYAAQEPGGQLMPMEYDPGPLRDSDVEIDVEFCGICHSDLSMLDNEWGISEYPLVPGHEVIGRVAAIGSAVKSVKVGQQVGLGWFASSCMMCEWCLSGNHNLCPNAEQTIVGRHGGFADKVRAHEVWAIPLPDGIDATKAGPLFCGGITVFNPIIQSGIMPTDRVGVIGIGGLGHMALQFLRAWGCEVTAFSSSPEKTDEAQSMGAHHVVNSRDPEALGAIANSLDAIISTVSADLDWSVYINALRPKGRLHFVGVAPSPISTHVFPLIAGQKSLSATPLGSPANTATMLDFTQRHSIEPIIETFPFSQINEAMEKLRSGKPRYRIVLTPG</sequence>
<evidence type="ECO:0000256" key="8">
    <source>
        <dbReference type="RuleBase" id="RU361277"/>
    </source>
</evidence>
<comment type="caution">
    <text evidence="10">The sequence shown here is derived from an EMBL/GenBank/DDBJ whole genome shotgun (WGS) entry which is preliminary data.</text>
</comment>
<protein>
    <recommendedName>
        <fullName evidence="7">alcohol dehydrogenase (NADP(+))</fullName>
        <ecNumber evidence="7">1.1.1.2</ecNumber>
    </recommendedName>
</protein>
<gene>
    <name evidence="10" type="ORF">QQ91_009010</name>
</gene>
<dbReference type="InterPro" id="IPR047109">
    <property type="entry name" value="CAD-like"/>
</dbReference>
<dbReference type="Pfam" id="PF08240">
    <property type="entry name" value="ADH_N"/>
    <property type="match status" value="1"/>
</dbReference>
<name>A0A0C1Y2E3_9CYAN</name>
<evidence type="ECO:0000256" key="3">
    <source>
        <dbReference type="ARBA" id="ARBA00022723"/>
    </source>
</evidence>